<dbReference type="GO" id="GO:0008541">
    <property type="term" value="C:proteasome regulatory particle, lid subcomplex"/>
    <property type="evidence" value="ECO:0007669"/>
    <property type="project" value="TreeGrafter"/>
</dbReference>
<dbReference type="Pfam" id="PF22241">
    <property type="entry name" value="PSMD12-CSN4_N"/>
    <property type="match status" value="1"/>
</dbReference>
<dbReference type="InterPro" id="IPR054559">
    <property type="entry name" value="PSMD12-CSN4-like_N"/>
</dbReference>
<proteinExistence type="inferred from homology"/>
<dbReference type="EMBL" id="JANBPT010001465">
    <property type="protein sequence ID" value="KAJ1907530.1"/>
    <property type="molecule type" value="Genomic_DNA"/>
</dbReference>
<protein>
    <submittedName>
        <fullName evidence="4">Proteasome regulatory particle subunit</fullName>
    </submittedName>
</protein>
<dbReference type="SMART" id="SM00088">
    <property type="entry name" value="PINT"/>
    <property type="match status" value="1"/>
</dbReference>
<dbReference type="GO" id="GO:0005634">
    <property type="term" value="C:nucleus"/>
    <property type="evidence" value="ECO:0007669"/>
    <property type="project" value="UniProtKB-ARBA"/>
</dbReference>
<feature type="domain" description="PCI" evidence="3">
    <location>
        <begin position="235"/>
        <end position="407"/>
    </location>
</feature>
<sequence>MEDDKMLKMDRSYKAEVDALLPIAENMAKSGRLQDALNQLLGLEKQTRNANDVESTSRLLVVLVRLCYEAGDWKLVNDYVNLLSKKHGQLKKAIGAMVGEAMTFLDHAPSEEIKLELIDTLRAVTEGKMYVERERARLTRMLAKIKEDQGDVAAAADVLQELQVETFGSMDKREKTDFILEQIRLNLAKKDFIRAGIVSHKVSTRFFKDPEQQDLKLRYYHLMVEHALHEDQYLDACKYYREIYDTPSVQADESQWREALQNIVSYVVLASYSNEQADLIHRVAADPRLGKLPLYRQLLKHFTTNELMRWTRILEVYGATLSQTPVFHADTPAGTKRREDLHKRVIEHNLRVVSKYYTRITAQRLTQLLDLTPAQVEEHLSALVVSKTVYAKIDRPAGIVNFQAPQDGNEQLDQWAANVNSLLSLVDKTTHLISKEEMVHKITKIM</sequence>
<keyword evidence="5" id="KW-1185">Reference proteome</keyword>
<gene>
    <name evidence="4" type="primary">RPN5_2</name>
    <name evidence="4" type="ORF">IWQ60_011844</name>
</gene>
<dbReference type="FunFam" id="1.10.10.10:FF:000070">
    <property type="entry name" value="26S proteasome non-ATPase regulatory subunit 12"/>
    <property type="match status" value="1"/>
</dbReference>
<dbReference type="InterPro" id="IPR036388">
    <property type="entry name" value="WH-like_DNA-bd_sf"/>
</dbReference>
<dbReference type="SUPFAM" id="SSF46785">
    <property type="entry name" value="Winged helix' DNA-binding domain"/>
    <property type="match status" value="1"/>
</dbReference>
<evidence type="ECO:0000256" key="1">
    <source>
        <dbReference type="ARBA" id="ARBA00006397"/>
    </source>
</evidence>
<comment type="caution">
    <text evidence="4">The sequence shown here is derived from an EMBL/GenBank/DDBJ whole genome shotgun (WGS) entry which is preliminary data.</text>
</comment>
<dbReference type="PROSITE" id="PS50250">
    <property type="entry name" value="PCI"/>
    <property type="match status" value="1"/>
</dbReference>
<reference evidence="4" key="1">
    <citation type="submission" date="2022-07" db="EMBL/GenBank/DDBJ databases">
        <title>Phylogenomic reconstructions and comparative analyses of Kickxellomycotina fungi.</title>
        <authorList>
            <person name="Reynolds N.K."/>
            <person name="Stajich J.E."/>
            <person name="Barry K."/>
            <person name="Grigoriev I.V."/>
            <person name="Crous P."/>
            <person name="Smith M.E."/>
        </authorList>
    </citation>
    <scope>NUCLEOTIDE SEQUENCE</scope>
    <source>
        <strain evidence="4">RSA 861</strain>
    </source>
</reference>
<evidence type="ECO:0000259" key="3">
    <source>
        <dbReference type="PROSITE" id="PS50250"/>
    </source>
</evidence>
<comment type="similarity">
    <text evidence="1">Belongs to the proteasome subunit p55 family.</text>
</comment>
<dbReference type="GO" id="GO:0005737">
    <property type="term" value="C:cytoplasm"/>
    <property type="evidence" value="ECO:0007669"/>
    <property type="project" value="TreeGrafter"/>
</dbReference>
<dbReference type="InterPro" id="IPR036390">
    <property type="entry name" value="WH_DNA-bd_sf"/>
</dbReference>
<evidence type="ECO:0000313" key="4">
    <source>
        <dbReference type="EMBL" id="KAJ1907530.1"/>
    </source>
</evidence>
<accession>A0A9W7ZR69</accession>
<evidence type="ECO:0000313" key="5">
    <source>
        <dbReference type="Proteomes" id="UP001150569"/>
    </source>
</evidence>
<organism evidence="4 5">
    <name type="scientific">Tieghemiomyces parasiticus</name>
    <dbReference type="NCBI Taxonomy" id="78921"/>
    <lineage>
        <taxon>Eukaryota</taxon>
        <taxon>Fungi</taxon>
        <taxon>Fungi incertae sedis</taxon>
        <taxon>Zoopagomycota</taxon>
        <taxon>Kickxellomycotina</taxon>
        <taxon>Dimargaritomycetes</taxon>
        <taxon>Dimargaritales</taxon>
        <taxon>Dimargaritaceae</taxon>
        <taxon>Tieghemiomyces</taxon>
    </lineage>
</organism>
<dbReference type="Pfam" id="PF01399">
    <property type="entry name" value="PCI"/>
    <property type="match status" value="1"/>
</dbReference>
<dbReference type="InterPro" id="IPR040896">
    <property type="entry name" value="RPN5_C"/>
</dbReference>
<dbReference type="Gene3D" id="1.10.10.10">
    <property type="entry name" value="Winged helix-like DNA-binding domain superfamily/Winged helix DNA-binding domain"/>
    <property type="match status" value="1"/>
</dbReference>
<evidence type="ECO:0000256" key="2">
    <source>
        <dbReference type="ARBA" id="ARBA00022942"/>
    </source>
</evidence>
<name>A0A9W7ZR69_9FUNG</name>
<dbReference type="InterPro" id="IPR000717">
    <property type="entry name" value="PCI_dom"/>
</dbReference>
<dbReference type="OrthoDB" id="268763at2759"/>
<dbReference type="InterPro" id="IPR040134">
    <property type="entry name" value="PSMD12/CSN4"/>
</dbReference>
<dbReference type="PANTHER" id="PTHR10855">
    <property type="entry name" value="26S PROTEASOME NON-ATPASE REGULATORY SUBUNIT 12/COP9 SIGNALOSOME COMPLEX SUBUNIT 4"/>
    <property type="match status" value="1"/>
</dbReference>
<dbReference type="PANTHER" id="PTHR10855:SF1">
    <property type="entry name" value="26S PROTEASOME NON-ATPASE REGULATORY SUBUNIT 12"/>
    <property type="match status" value="1"/>
</dbReference>
<dbReference type="Proteomes" id="UP001150569">
    <property type="component" value="Unassembled WGS sequence"/>
</dbReference>
<keyword evidence="2 4" id="KW-0647">Proteasome</keyword>
<dbReference type="AlphaFoldDB" id="A0A9W7ZR69"/>
<dbReference type="Pfam" id="PF18098">
    <property type="entry name" value="RPN5_C"/>
    <property type="match status" value="1"/>
</dbReference>